<gene>
    <name evidence="2" type="ORF">SCF082_LOCUS43906</name>
</gene>
<organism evidence="2 3">
    <name type="scientific">Durusdinium trenchii</name>
    <dbReference type="NCBI Taxonomy" id="1381693"/>
    <lineage>
        <taxon>Eukaryota</taxon>
        <taxon>Sar</taxon>
        <taxon>Alveolata</taxon>
        <taxon>Dinophyceae</taxon>
        <taxon>Suessiales</taxon>
        <taxon>Symbiodiniaceae</taxon>
        <taxon>Durusdinium</taxon>
    </lineage>
</organism>
<comment type="caution">
    <text evidence="2">The sequence shown here is derived from an EMBL/GenBank/DDBJ whole genome shotgun (WGS) entry which is preliminary data.</text>
</comment>
<keyword evidence="3" id="KW-1185">Reference proteome</keyword>
<feature type="region of interest" description="Disordered" evidence="1">
    <location>
        <begin position="265"/>
        <end position="285"/>
    </location>
</feature>
<accession>A0ABP0QYF9</accession>
<protein>
    <submittedName>
        <fullName evidence="2">Uncharacterized protein</fullName>
    </submittedName>
</protein>
<proteinExistence type="predicted"/>
<dbReference type="Proteomes" id="UP001642464">
    <property type="component" value="Unassembled WGS sequence"/>
</dbReference>
<name>A0ABP0QYF9_9DINO</name>
<dbReference type="EMBL" id="CAXAMM010040456">
    <property type="protein sequence ID" value="CAK9093333.1"/>
    <property type="molecule type" value="Genomic_DNA"/>
</dbReference>
<sequence length="1463" mass="163212">MAKESFPDTCIFPDILDCVANPPKKKNWAPGDLELLPQCHCVQHMDECPLNLDQHDLGIIGAPCILFSKYGLREGFNTKNIKVKHAHDTAMAFQKLTPISIHENVPDYEEADVAKSSQNMILFTPRLCPRQFGHPNRRLRVWRILYNKELKKWDCPYTLGELANLLLAPLESKLLLDFNTYLCASPSDLEDHPVYEQDLSASQQKHLRIFRQVRPDKDIYDLSANALKRCRTETVDKCMPCLTTSSQLWPQPSLSSVLWGEEPEEAGHDVRQPLSESSSGSEADYRGSAQTVFSMGWNSLLDLKKATFWKEGVNSAPEKKKRKYNNTERAAMASYSRQSSAGHFKENGVDPGRLQKLFKLPSCQCANVECFKQFKNSKDLPSFLRTFWNMQKSDQDSMVQLCLATTSESRDKQFTLLDRPVGFKCLAALLGVGTGRLRKGTTSTPDLRHGTRNVMELFEEYKATQQMLGGKPVSCRCSAPIMAVTPFKTKAEERAKLVKKEEEKDATERPAKRMCNQYEKQLDLLEYVGSFRGEQATPGEHPAALIAEIFASDSAEHNHLHCTQLEGWYFDYAKMRNMSYLFKKPESVVVDPSMKDETIKVPITCLKFCPPEDGYPVTEDWASTFESMVFGGEGKHHAEMSTEQRLQDAVSEFNQSPGLQAKHRIEEDRFRAVLNLLSGTSEESREVIRNHLDAHKWAQSAFSTEQFKGSRWMLTASPKASACPPELRKCLTVTPHSQALHLRLVIKMFLDQGRRLRASARARARLSSAQFDLICDFACVFSHVWEEARLLASWNEDKEQAMAKAFFQRDYAAEIEAAVTAKLSSWKPQHLSLWVDLVEPPAGPSGVASAVEIVEMEDQAQAARYREVSAKLSQDIASMTAFNTASSESSRRNHVVNVMHQKAQVQVGKQLCEAFMEKHCRVSLVTKKDGFDTGLDSFIRAAAASRKVAPNDVDCILYFDCTKLGVLSQAEINLIGDYAEKILFRNTQRLVLRSVLVLIPPLLVGSESGGSLRGDFRFCGSSLWLRQSLQPDAFPKALEERNFIVPGEAFLSHDSRRSLTDLQETAQWMGGVPVCQSIFDALTGGRKNFHAAVLVHPTLYDGCVELAGVRSGFIVVSSSGQPPSHNCGKEIIKTHLLEAWKAGRAPMDKATPRYKSSPAQEDLPAAPSAPDLKLCQVVGGKMVIPQDVRKAFLTCPVWGPDWRETLKKFDQDWGVAIPDPVGGKEASATSSEALATDAKDFWDGYFPGEPTTYEALKGKYGDDLTEVAGVDASTSFVLAPGPCLFINAKEAVLLKKSDTALISHGAGTWLLADKADKLLREQPGKAIPCCWSTDQEDQVDSAVMTLRKALQHYETKGYVEYTLGGHLCTRPPSVQQGREADCFEIKADAANTLAWKPNAVPTKNLKAANLASAFSWSLLENSPLDVVWRLRFWANEKCIAPAKPLYHLPHNLELPKGGCKRLV</sequence>
<dbReference type="SUPFAM" id="SSF53335">
    <property type="entry name" value="S-adenosyl-L-methionine-dependent methyltransferases"/>
    <property type="match status" value="1"/>
</dbReference>
<evidence type="ECO:0000256" key="1">
    <source>
        <dbReference type="SAM" id="MobiDB-lite"/>
    </source>
</evidence>
<reference evidence="2 3" key="1">
    <citation type="submission" date="2024-02" db="EMBL/GenBank/DDBJ databases">
        <authorList>
            <person name="Chen Y."/>
            <person name="Shah S."/>
            <person name="Dougan E. K."/>
            <person name="Thang M."/>
            <person name="Chan C."/>
        </authorList>
    </citation>
    <scope>NUCLEOTIDE SEQUENCE [LARGE SCALE GENOMIC DNA]</scope>
</reference>
<evidence type="ECO:0000313" key="2">
    <source>
        <dbReference type="EMBL" id="CAK9093333.1"/>
    </source>
</evidence>
<evidence type="ECO:0000313" key="3">
    <source>
        <dbReference type="Proteomes" id="UP001642464"/>
    </source>
</evidence>
<dbReference type="InterPro" id="IPR029063">
    <property type="entry name" value="SAM-dependent_MTases_sf"/>
</dbReference>